<gene>
    <name evidence="2" type="ORF">AB1Y20_002159</name>
</gene>
<feature type="compositionally biased region" description="Basic residues" evidence="1">
    <location>
        <begin position="45"/>
        <end position="58"/>
    </location>
</feature>
<sequence length="321" mass="37361">MALGRRLWPLLRPLSRRPCLSGSRWVQLNSRKSMSSEDPDPALGTRKRINSKAHRSSKPLKEDAQPKPEERSGLGQMVDELLGRTTDARNVLMANPLAKKIAKEQAAGGMFGHALRTGTDILERDTKKDEEFLKGRDALLSLEKYTFDDLRKEKQKQLSDLEDQYGGPVSKATLLFNKYAGTGEDHQLVEKSKQDCIDVIRVIDELTVHEKRNPRLLNLDAKKDIAKKLGFKTLREIYNTLTEYDLMHEKHLWLKRRQARGAYMPTFERELHWMMQGEPTKGLMKMMKREQFKRMHPLDRDRRQKKSTQRAHRPLSQDYEE</sequence>
<evidence type="ECO:0000313" key="2">
    <source>
        <dbReference type="EMBL" id="KAL1515537.1"/>
    </source>
</evidence>
<feature type="region of interest" description="Disordered" evidence="1">
    <location>
        <begin position="29"/>
        <end position="76"/>
    </location>
</feature>
<feature type="compositionally biased region" description="Basic and acidic residues" evidence="1">
    <location>
        <begin position="59"/>
        <end position="72"/>
    </location>
</feature>
<proteinExistence type="predicted"/>
<reference evidence="2 3" key="1">
    <citation type="journal article" date="2024" name="Science">
        <title>Giant polyketide synthase enzymes in the biosynthesis of giant marine polyether toxins.</title>
        <authorList>
            <person name="Fallon T.R."/>
            <person name="Shende V.V."/>
            <person name="Wierzbicki I.H."/>
            <person name="Pendleton A.L."/>
            <person name="Watervoot N.F."/>
            <person name="Auber R.P."/>
            <person name="Gonzalez D.J."/>
            <person name="Wisecaver J.H."/>
            <person name="Moore B.S."/>
        </authorList>
    </citation>
    <scope>NUCLEOTIDE SEQUENCE [LARGE SCALE GENOMIC DNA]</scope>
    <source>
        <strain evidence="2 3">12B1</strain>
    </source>
</reference>
<feature type="compositionally biased region" description="Basic residues" evidence="1">
    <location>
        <begin position="303"/>
        <end position="313"/>
    </location>
</feature>
<name>A0AB34JAX2_PRYPA</name>
<evidence type="ECO:0000313" key="3">
    <source>
        <dbReference type="Proteomes" id="UP001515480"/>
    </source>
</evidence>
<protein>
    <submittedName>
        <fullName evidence="2">Uncharacterized protein</fullName>
    </submittedName>
</protein>
<feature type="compositionally biased region" description="Basic and acidic residues" evidence="1">
    <location>
        <begin position="293"/>
        <end position="302"/>
    </location>
</feature>
<dbReference type="EMBL" id="JBGBPQ010000011">
    <property type="protein sequence ID" value="KAL1515537.1"/>
    <property type="molecule type" value="Genomic_DNA"/>
</dbReference>
<dbReference type="Proteomes" id="UP001515480">
    <property type="component" value="Unassembled WGS sequence"/>
</dbReference>
<accession>A0AB34JAX2</accession>
<evidence type="ECO:0000256" key="1">
    <source>
        <dbReference type="SAM" id="MobiDB-lite"/>
    </source>
</evidence>
<organism evidence="2 3">
    <name type="scientific">Prymnesium parvum</name>
    <name type="common">Toxic golden alga</name>
    <dbReference type="NCBI Taxonomy" id="97485"/>
    <lineage>
        <taxon>Eukaryota</taxon>
        <taxon>Haptista</taxon>
        <taxon>Haptophyta</taxon>
        <taxon>Prymnesiophyceae</taxon>
        <taxon>Prymnesiales</taxon>
        <taxon>Prymnesiaceae</taxon>
        <taxon>Prymnesium</taxon>
    </lineage>
</organism>
<dbReference type="AlphaFoldDB" id="A0AB34JAX2"/>
<comment type="caution">
    <text evidence="2">The sequence shown here is derived from an EMBL/GenBank/DDBJ whole genome shotgun (WGS) entry which is preliminary data.</text>
</comment>
<keyword evidence="3" id="KW-1185">Reference proteome</keyword>
<feature type="region of interest" description="Disordered" evidence="1">
    <location>
        <begin position="293"/>
        <end position="321"/>
    </location>
</feature>